<proteinExistence type="predicted"/>
<sequence length="25" mass="2555">PIEGGKWGIGVLVRDVDDVVVAASC</sequence>
<evidence type="ECO:0000313" key="2">
    <source>
        <dbReference type="Proteomes" id="UP000265520"/>
    </source>
</evidence>
<reference evidence="1 2" key="1">
    <citation type="journal article" date="2018" name="Front. Plant Sci.">
        <title>Red Clover (Trifolium pratense) and Zigzag Clover (T. medium) - A Picture of Genomic Similarities and Differences.</title>
        <authorList>
            <person name="Dluhosova J."/>
            <person name="Istvanek J."/>
            <person name="Nedelnik J."/>
            <person name="Repkova J."/>
        </authorList>
    </citation>
    <scope>NUCLEOTIDE SEQUENCE [LARGE SCALE GENOMIC DNA]</scope>
    <source>
        <strain evidence="2">cv. 10/8</strain>
        <tissue evidence="1">Leaf</tissue>
    </source>
</reference>
<evidence type="ECO:0000313" key="1">
    <source>
        <dbReference type="EMBL" id="MCI84878.1"/>
    </source>
</evidence>
<feature type="non-terminal residue" evidence="1">
    <location>
        <position position="1"/>
    </location>
</feature>
<dbReference type="Proteomes" id="UP000265520">
    <property type="component" value="Unassembled WGS sequence"/>
</dbReference>
<keyword evidence="2" id="KW-1185">Reference proteome</keyword>
<dbReference type="AlphaFoldDB" id="A0A392V982"/>
<protein>
    <submittedName>
        <fullName evidence="1">Uncharacterized protein</fullName>
    </submittedName>
</protein>
<accession>A0A392V982</accession>
<name>A0A392V982_9FABA</name>
<dbReference type="EMBL" id="LXQA011101236">
    <property type="protein sequence ID" value="MCI84878.1"/>
    <property type="molecule type" value="Genomic_DNA"/>
</dbReference>
<organism evidence="1 2">
    <name type="scientific">Trifolium medium</name>
    <dbReference type="NCBI Taxonomy" id="97028"/>
    <lineage>
        <taxon>Eukaryota</taxon>
        <taxon>Viridiplantae</taxon>
        <taxon>Streptophyta</taxon>
        <taxon>Embryophyta</taxon>
        <taxon>Tracheophyta</taxon>
        <taxon>Spermatophyta</taxon>
        <taxon>Magnoliopsida</taxon>
        <taxon>eudicotyledons</taxon>
        <taxon>Gunneridae</taxon>
        <taxon>Pentapetalae</taxon>
        <taxon>rosids</taxon>
        <taxon>fabids</taxon>
        <taxon>Fabales</taxon>
        <taxon>Fabaceae</taxon>
        <taxon>Papilionoideae</taxon>
        <taxon>50 kb inversion clade</taxon>
        <taxon>NPAAA clade</taxon>
        <taxon>Hologalegina</taxon>
        <taxon>IRL clade</taxon>
        <taxon>Trifolieae</taxon>
        <taxon>Trifolium</taxon>
    </lineage>
</organism>
<comment type="caution">
    <text evidence="1">The sequence shown here is derived from an EMBL/GenBank/DDBJ whole genome shotgun (WGS) entry which is preliminary data.</text>
</comment>